<dbReference type="AlphaFoldDB" id="A0A2T5RL00"/>
<keyword evidence="1" id="KW-1133">Transmembrane helix</keyword>
<protein>
    <recommendedName>
        <fullName evidence="6">Ferric reductase like protein</fullName>
    </recommendedName>
</protein>
<gene>
    <name evidence="3" type="ORF">C7957_10281</name>
    <name evidence="2" type="ORF">C8C76_10934</name>
</gene>
<evidence type="ECO:0000313" key="3">
    <source>
        <dbReference type="EMBL" id="TDQ03986.1"/>
    </source>
</evidence>
<evidence type="ECO:0000256" key="1">
    <source>
        <dbReference type="SAM" id="Phobius"/>
    </source>
</evidence>
<accession>A0A2T5RL00</accession>
<dbReference type="OrthoDB" id="2112407at2"/>
<dbReference type="Proteomes" id="UP000295176">
    <property type="component" value="Unassembled WGS sequence"/>
</dbReference>
<evidence type="ECO:0000313" key="4">
    <source>
        <dbReference type="Proteomes" id="UP000244089"/>
    </source>
</evidence>
<dbReference type="RefSeq" id="WP_108139380.1">
    <property type="nucleotide sequence ID" value="NZ_QAXS01000009.1"/>
</dbReference>
<organism evidence="2 4">
    <name type="scientific">Halanaerobium saccharolyticum</name>
    <dbReference type="NCBI Taxonomy" id="43595"/>
    <lineage>
        <taxon>Bacteria</taxon>
        <taxon>Bacillati</taxon>
        <taxon>Bacillota</taxon>
        <taxon>Clostridia</taxon>
        <taxon>Halanaerobiales</taxon>
        <taxon>Halanaerobiaceae</taxon>
        <taxon>Halanaerobium</taxon>
    </lineage>
</organism>
<name>A0A2T5RL00_9FIRM</name>
<evidence type="ECO:0000313" key="5">
    <source>
        <dbReference type="Proteomes" id="UP000295176"/>
    </source>
</evidence>
<dbReference type="EMBL" id="QAXS01000009">
    <property type="protein sequence ID" value="PTV99812.1"/>
    <property type="molecule type" value="Genomic_DNA"/>
</dbReference>
<evidence type="ECO:0008006" key="6">
    <source>
        <dbReference type="Google" id="ProtNLM"/>
    </source>
</evidence>
<comment type="caution">
    <text evidence="2">The sequence shown here is derived from an EMBL/GenBank/DDBJ whole genome shotgun (WGS) entry which is preliminary data.</text>
</comment>
<evidence type="ECO:0000313" key="2">
    <source>
        <dbReference type="EMBL" id="PTV99812.1"/>
    </source>
</evidence>
<reference evidence="2 4" key="1">
    <citation type="submission" date="2018-04" db="EMBL/GenBank/DDBJ databases">
        <title>Subsurface microbial communities from deep shales in Ohio and West Virginia, USA.</title>
        <authorList>
            <person name="Wrighton K."/>
        </authorList>
    </citation>
    <scope>NUCLEOTIDE SEQUENCE [LARGE SCALE GENOMIC DNA]</scope>
    <source>
        <strain evidence="3 5">MSL 7</strain>
        <strain evidence="2 4">WC1</strain>
    </source>
</reference>
<keyword evidence="1" id="KW-0812">Transmembrane</keyword>
<dbReference type="EMBL" id="SNXX01000002">
    <property type="protein sequence ID" value="TDQ03986.1"/>
    <property type="molecule type" value="Genomic_DNA"/>
</dbReference>
<feature type="transmembrane region" description="Helical" evidence="1">
    <location>
        <begin position="44"/>
        <end position="64"/>
    </location>
</feature>
<sequence length="65" mass="7431">MGQWIIPMGISALTSLLITFLLGIRFFRKVFNLNPRLNLKLHKIFAYITLILAAGHGLLVYIVYL</sequence>
<proteinExistence type="predicted"/>
<keyword evidence="1" id="KW-0472">Membrane</keyword>
<dbReference type="Proteomes" id="UP000244089">
    <property type="component" value="Unassembled WGS sequence"/>
</dbReference>
<feature type="transmembrane region" description="Helical" evidence="1">
    <location>
        <begin position="6"/>
        <end position="24"/>
    </location>
</feature>